<accession>A0A9Q0JG90</accession>
<feature type="region of interest" description="Disordered" evidence="1">
    <location>
        <begin position="1"/>
        <end position="53"/>
    </location>
</feature>
<proteinExistence type="predicted"/>
<dbReference type="EMBL" id="JAKUCV010003013">
    <property type="protein sequence ID" value="KAJ4840584.1"/>
    <property type="molecule type" value="Genomic_DNA"/>
</dbReference>
<gene>
    <name evidence="2" type="ORF">Tsubulata_044311</name>
</gene>
<evidence type="ECO:0000313" key="2">
    <source>
        <dbReference type="EMBL" id="KAJ4840584.1"/>
    </source>
</evidence>
<feature type="compositionally biased region" description="Low complexity" evidence="1">
    <location>
        <begin position="36"/>
        <end position="47"/>
    </location>
</feature>
<protein>
    <submittedName>
        <fullName evidence="2">Uncharacterized protein</fullName>
    </submittedName>
</protein>
<reference evidence="2" key="2">
    <citation type="journal article" date="2023" name="Plants (Basel)">
        <title>Annotation of the Turnera subulata (Passifloraceae) Draft Genome Reveals the S-Locus Evolved after the Divergence of Turneroideae from Passifloroideae in a Stepwise Manner.</title>
        <authorList>
            <person name="Henning P.M."/>
            <person name="Roalson E.H."/>
            <person name="Mir W."/>
            <person name="McCubbin A.G."/>
            <person name="Shore J.S."/>
        </authorList>
    </citation>
    <scope>NUCLEOTIDE SEQUENCE</scope>
    <source>
        <strain evidence="2">F60SS</strain>
    </source>
</reference>
<sequence length="195" mass="21027">MACRVCIANQNQRKEKKKKKKSDNTHNDSHPPPPVTTNHHCTATTNNPRPPQLTSSFFLLLPIAPSTKLRPAHADRRSKQPLDATPVLKPPPSSSADDLPRSHHRAELTPPRLFSFLPLAGDEQATDDATPSLFSPPICGVEPDESPSPPLDAVVARLPFSCVTARVFCRLVARLDAAASPLSVASSAVKPTEVS</sequence>
<evidence type="ECO:0000256" key="1">
    <source>
        <dbReference type="SAM" id="MobiDB-lite"/>
    </source>
</evidence>
<dbReference type="Proteomes" id="UP001141552">
    <property type="component" value="Unassembled WGS sequence"/>
</dbReference>
<dbReference type="AlphaFoldDB" id="A0A9Q0JG90"/>
<name>A0A9Q0JG90_9ROSI</name>
<organism evidence="2 3">
    <name type="scientific">Turnera subulata</name>
    <dbReference type="NCBI Taxonomy" id="218843"/>
    <lineage>
        <taxon>Eukaryota</taxon>
        <taxon>Viridiplantae</taxon>
        <taxon>Streptophyta</taxon>
        <taxon>Embryophyta</taxon>
        <taxon>Tracheophyta</taxon>
        <taxon>Spermatophyta</taxon>
        <taxon>Magnoliopsida</taxon>
        <taxon>eudicotyledons</taxon>
        <taxon>Gunneridae</taxon>
        <taxon>Pentapetalae</taxon>
        <taxon>rosids</taxon>
        <taxon>fabids</taxon>
        <taxon>Malpighiales</taxon>
        <taxon>Passifloraceae</taxon>
        <taxon>Turnera</taxon>
    </lineage>
</organism>
<evidence type="ECO:0000313" key="3">
    <source>
        <dbReference type="Proteomes" id="UP001141552"/>
    </source>
</evidence>
<keyword evidence="3" id="KW-1185">Reference proteome</keyword>
<comment type="caution">
    <text evidence="2">The sequence shown here is derived from an EMBL/GenBank/DDBJ whole genome shotgun (WGS) entry which is preliminary data.</text>
</comment>
<feature type="region of interest" description="Disordered" evidence="1">
    <location>
        <begin position="69"/>
        <end position="103"/>
    </location>
</feature>
<reference evidence="2" key="1">
    <citation type="submission" date="2022-02" db="EMBL/GenBank/DDBJ databases">
        <authorList>
            <person name="Henning P.M."/>
            <person name="McCubbin A.G."/>
            <person name="Shore J.S."/>
        </authorList>
    </citation>
    <scope>NUCLEOTIDE SEQUENCE</scope>
    <source>
        <strain evidence="2">F60SS</strain>
        <tissue evidence="2">Leaves</tissue>
    </source>
</reference>